<proteinExistence type="predicted"/>
<sequence length="302" mass="32929">MSLRAEPDSAETGLQATDPEEEEEEIDILGGCEADEPPGHPYFPNGPAETESDCSEESEGSFSSEAPQRPLAAGRASVKPPFSYIALITMAILQSPRRRLTLGAICDFIRRRFPYYRERFPAWQNSIRHNLSLNDCFVKIPREPRDPGKGNYWALDPASEGMFDNGSFLRRRKRFKRRPHPRPGLLLCPPLLQYYPPACYGAPALPPLLTAPAFPDAAEGPARQGAPESSARPRSSFTIDSIIGKAGPAEAALPPAWDYYQLLRGCAPGLDPAALGGQWWPSKGAVSGALLGYPLLPAGGMR</sequence>
<dbReference type="PROSITE" id="PS50039">
    <property type="entry name" value="FORK_HEAD_3"/>
    <property type="match status" value="1"/>
</dbReference>
<dbReference type="PANTHER" id="PTHR11829">
    <property type="entry name" value="FORKHEAD BOX PROTEIN"/>
    <property type="match status" value="1"/>
</dbReference>
<dbReference type="Proteomes" id="UP001066276">
    <property type="component" value="Chromosome 1_2"/>
</dbReference>
<protein>
    <recommendedName>
        <fullName evidence="8">Fork-head domain-containing protein</fullName>
    </recommendedName>
</protein>
<evidence type="ECO:0000256" key="6">
    <source>
        <dbReference type="PROSITE-ProRule" id="PRU00089"/>
    </source>
</evidence>
<keyword evidence="10" id="KW-1185">Reference proteome</keyword>
<dbReference type="SUPFAM" id="SSF46785">
    <property type="entry name" value="Winged helix' DNA-binding domain"/>
    <property type="match status" value="1"/>
</dbReference>
<feature type="domain" description="Fork-head" evidence="8">
    <location>
        <begin position="79"/>
        <end position="173"/>
    </location>
</feature>
<dbReference type="PRINTS" id="PR00053">
    <property type="entry name" value="FORKHEAD"/>
</dbReference>
<evidence type="ECO:0000256" key="4">
    <source>
        <dbReference type="ARBA" id="ARBA00023163"/>
    </source>
</evidence>
<dbReference type="InterPro" id="IPR018122">
    <property type="entry name" value="TF_fork_head_CS_1"/>
</dbReference>
<evidence type="ECO:0000313" key="10">
    <source>
        <dbReference type="Proteomes" id="UP001066276"/>
    </source>
</evidence>
<evidence type="ECO:0000313" key="9">
    <source>
        <dbReference type="EMBL" id="KAJ1206953.1"/>
    </source>
</evidence>
<evidence type="ECO:0000256" key="2">
    <source>
        <dbReference type="ARBA" id="ARBA00023015"/>
    </source>
</evidence>
<dbReference type="AlphaFoldDB" id="A0AAV7W0E3"/>
<dbReference type="InterPro" id="IPR036390">
    <property type="entry name" value="WH_DNA-bd_sf"/>
</dbReference>
<evidence type="ECO:0000256" key="5">
    <source>
        <dbReference type="ARBA" id="ARBA00023242"/>
    </source>
</evidence>
<dbReference type="GO" id="GO:0009653">
    <property type="term" value="P:anatomical structure morphogenesis"/>
    <property type="evidence" value="ECO:0007669"/>
    <property type="project" value="TreeGrafter"/>
</dbReference>
<dbReference type="SMART" id="SM00339">
    <property type="entry name" value="FH"/>
    <property type="match status" value="1"/>
</dbReference>
<keyword evidence="3 6" id="KW-0238">DNA-binding</keyword>
<evidence type="ECO:0000259" key="8">
    <source>
        <dbReference type="PROSITE" id="PS50039"/>
    </source>
</evidence>
<evidence type="ECO:0000256" key="1">
    <source>
        <dbReference type="ARBA" id="ARBA00004123"/>
    </source>
</evidence>
<keyword evidence="2" id="KW-0805">Transcription regulation</keyword>
<dbReference type="Gene3D" id="1.10.10.10">
    <property type="entry name" value="Winged helix-like DNA-binding domain superfamily/Winged helix DNA-binding domain"/>
    <property type="match status" value="1"/>
</dbReference>
<feature type="compositionally biased region" description="Acidic residues" evidence="7">
    <location>
        <begin position="50"/>
        <end position="59"/>
    </location>
</feature>
<dbReference type="GO" id="GO:0005634">
    <property type="term" value="C:nucleus"/>
    <property type="evidence" value="ECO:0007669"/>
    <property type="project" value="UniProtKB-SubCell"/>
</dbReference>
<evidence type="ECO:0000256" key="7">
    <source>
        <dbReference type="SAM" id="MobiDB-lite"/>
    </source>
</evidence>
<dbReference type="Pfam" id="PF00250">
    <property type="entry name" value="Forkhead"/>
    <property type="match status" value="1"/>
</dbReference>
<dbReference type="PROSITE" id="PS00658">
    <property type="entry name" value="FORK_HEAD_2"/>
    <property type="match status" value="1"/>
</dbReference>
<keyword evidence="5 6" id="KW-0539">Nucleus</keyword>
<feature type="DNA-binding region" description="Fork-head" evidence="6">
    <location>
        <begin position="79"/>
        <end position="173"/>
    </location>
</feature>
<dbReference type="InterPro" id="IPR050211">
    <property type="entry name" value="FOX_domain-containing"/>
</dbReference>
<dbReference type="InterPro" id="IPR036388">
    <property type="entry name" value="WH-like_DNA-bd_sf"/>
</dbReference>
<keyword evidence="4" id="KW-0804">Transcription</keyword>
<dbReference type="EMBL" id="JANPWB010000002">
    <property type="protein sequence ID" value="KAJ1206953.1"/>
    <property type="molecule type" value="Genomic_DNA"/>
</dbReference>
<gene>
    <name evidence="9" type="ORF">NDU88_002346</name>
</gene>
<dbReference type="PANTHER" id="PTHR11829:SF361">
    <property type="entry name" value="FORKHEAD BOX PROTEIN D4-LIKE 1"/>
    <property type="match status" value="1"/>
</dbReference>
<comment type="subcellular location">
    <subcellularLocation>
        <location evidence="1 6">Nucleus</location>
    </subcellularLocation>
</comment>
<feature type="compositionally biased region" description="Acidic residues" evidence="7">
    <location>
        <begin position="18"/>
        <end position="27"/>
    </location>
</feature>
<dbReference type="GO" id="GO:0000978">
    <property type="term" value="F:RNA polymerase II cis-regulatory region sequence-specific DNA binding"/>
    <property type="evidence" value="ECO:0007669"/>
    <property type="project" value="TreeGrafter"/>
</dbReference>
<dbReference type="InterPro" id="IPR001766">
    <property type="entry name" value="Fork_head_dom"/>
</dbReference>
<dbReference type="InterPro" id="IPR030456">
    <property type="entry name" value="TF_fork_head_CS_2"/>
</dbReference>
<reference evidence="9" key="1">
    <citation type="journal article" date="2022" name="bioRxiv">
        <title>Sequencing and chromosome-scale assembly of the giantPleurodeles waltlgenome.</title>
        <authorList>
            <person name="Brown T."/>
            <person name="Elewa A."/>
            <person name="Iarovenko S."/>
            <person name="Subramanian E."/>
            <person name="Araus A.J."/>
            <person name="Petzold A."/>
            <person name="Susuki M."/>
            <person name="Suzuki K.-i.T."/>
            <person name="Hayashi T."/>
            <person name="Toyoda A."/>
            <person name="Oliveira C."/>
            <person name="Osipova E."/>
            <person name="Leigh N.D."/>
            <person name="Simon A."/>
            <person name="Yun M.H."/>
        </authorList>
    </citation>
    <scope>NUCLEOTIDE SEQUENCE</scope>
    <source>
        <strain evidence="9">20211129_DDA</strain>
        <tissue evidence="9">Liver</tissue>
    </source>
</reference>
<feature type="region of interest" description="Disordered" evidence="7">
    <location>
        <begin position="1"/>
        <end position="73"/>
    </location>
</feature>
<evidence type="ECO:0000256" key="3">
    <source>
        <dbReference type="ARBA" id="ARBA00023125"/>
    </source>
</evidence>
<dbReference type="GO" id="GO:0030154">
    <property type="term" value="P:cell differentiation"/>
    <property type="evidence" value="ECO:0007669"/>
    <property type="project" value="TreeGrafter"/>
</dbReference>
<dbReference type="FunFam" id="1.10.10.10:FF:000598">
    <property type="entry name" value="forkhead box protein I1 isoform X2"/>
    <property type="match status" value="1"/>
</dbReference>
<name>A0AAV7W0E3_PLEWA</name>
<dbReference type="PROSITE" id="PS00657">
    <property type="entry name" value="FORK_HEAD_1"/>
    <property type="match status" value="1"/>
</dbReference>
<comment type="caution">
    <text evidence="9">The sequence shown here is derived from an EMBL/GenBank/DDBJ whole genome shotgun (WGS) entry which is preliminary data.</text>
</comment>
<dbReference type="GO" id="GO:0000981">
    <property type="term" value="F:DNA-binding transcription factor activity, RNA polymerase II-specific"/>
    <property type="evidence" value="ECO:0007669"/>
    <property type="project" value="TreeGrafter"/>
</dbReference>
<organism evidence="9 10">
    <name type="scientific">Pleurodeles waltl</name>
    <name type="common">Iberian ribbed newt</name>
    <dbReference type="NCBI Taxonomy" id="8319"/>
    <lineage>
        <taxon>Eukaryota</taxon>
        <taxon>Metazoa</taxon>
        <taxon>Chordata</taxon>
        <taxon>Craniata</taxon>
        <taxon>Vertebrata</taxon>
        <taxon>Euteleostomi</taxon>
        <taxon>Amphibia</taxon>
        <taxon>Batrachia</taxon>
        <taxon>Caudata</taxon>
        <taxon>Salamandroidea</taxon>
        <taxon>Salamandridae</taxon>
        <taxon>Pleurodelinae</taxon>
        <taxon>Pleurodeles</taxon>
    </lineage>
</organism>
<accession>A0AAV7W0E3</accession>